<dbReference type="EMBL" id="UYRS01000047">
    <property type="protein sequence ID" value="VDK20822.1"/>
    <property type="molecule type" value="Genomic_DNA"/>
</dbReference>
<dbReference type="InterPro" id="IPR006166">
    <property type="entry name" value="ERCC4_domain"/>
</dbReference>
<evidence type="ECO:0000256" key="4">
    <source>
        <dbReference type="ARBA" id="ARBA00022759"/>
    </source>
</evidence>
<evidence type="ECO:0000313" key="14">
    <source>
        <dbReference type="Proteomes" id="UP000282613"/>
    </source>
</evidence>
<dbReference type="GO" id="GO:0000110">
    <property type="term" value="C:nucleotide-excision repair factor 1 complex"/>
    <property type="evidence" value="ECO:0007669"/>
    <property type="project" value="TreeGrafter"/>
</dbReference>
<keyword evidence="14" id="KW-1185">Reference proteome</keyword>
<dbReference type="InterPro" id="IPR010994">
    <property type="entry name" value="RuvA_2-like"/>
</dbReference>
<feature type="region of interest" description="Disordered" evidence="11">
    <location>
        <begin position="429"/>
        <end position="459"/>
    </location>
</feature>
<reference evidence="15" key="1">
    <citation type="submission" date="2017-02" db="UniProtKB">
        <authorList>
            <consortium name="WormBaseParasite"/>
        </authorList>
    </citation>
    <scope>IDENTIFICATION</scope>
</reference>
<evidence type="ECO:0000256" key="3">
    <source>
        <dbReference type="ARBA" id="ARBA00022722"/>
    </source>
</evidence>
<evidence type="ECO:0000256" key="10">
    <source>
        <dbReference type="ARBA" id="ARBA00072370"/>
    </source>
</evidence>
<dbReference type="CDD" id="cd20078">
    <property type="entry name" value="XPF_nuclease_XPF_euk"/>
    <property type="match status" value="1"/>
</dbReference>
<feature type="compositionally biased region" description="Low complexity" evidence="11">
    <location>
        <begin position="429"/>
        <end position="439"/>
    </location>
</feature>
<dbReference type="InterPro" id="IPR047520">
    <property type="entry name" value="XPF_nuclease"/>
</dbReference>
<evidence type="ECO:0000313" key="15">
    <source>
        <dbReference type="WBParaSite" id="TASK_0000037901-mRNA-1"/>
    </source>
</evidence>
<keyword evidence="4" id="KW-0255">Endonuclease</keyword>
<evidence type="ECO:0000256" key="9">
    <source>
        <dbReference type="ARBA" id="ARBA00023242"/>
    </source>
</evidence>
<dbReference type="FunFam" id="3.40.50.10130:FF:000002">
    <property type="entry name" value="DNA repair endonuclease XPF"/>
    <property type="match status" value="1"/>
</dbReference>
<name>A0A0R3VT38_TAEAS</name>
<dbReference type="GO" id="GO:0003697">
    <property type="term" value="F:single-stranded DNA binding"/>
    <property type="evidence" value="ECO:0007669"/>
    <property type="project" value="TreeGrafter"/>
</dbReference>
<accession>A0A0R3VT38</accession>
<dbReference type="Proteomes" id="UP000282613">
    <property type="component" value="Unassembled WGS sequence"/>
</dbReference>
<dbReference type="OrthoDB" id="361020at2759"/>
<evidence type="ECO:0000256" key="11">
    <source>
        <dbReference type="SAM" id="MobiDB-lite"/>
    </source>
</evidence>
<comment type="similarity">
    <text evidence="2">Belongs to the XPF family.</text>
</comment>
<evidence type="ECO:0000256" key="5">
    <source>
        <dbReference type="ARBA" id="ARBA00022763"/>
    </source>
</evidence>
<evidence type="ECO:0000256" key="2">
    <source>
        <dbReference type="ARBA" id="ARBA00010015"/>
    </source>
</evidence>
<dbReference type="WBParaSite" id="TASK_0000037901-mRNA-1">
    <property type="protein sequence ID" value="TASK_0000037901-mRNA-1"/>
    <property type="gene ID" value="TASK_0000037901"/>
</dbReference>
<dbReference type="PANTHER" id="PTHR10150:SF0">
    <property type="entry name" value="DNA REPAIR ENDONUCLEASE XPF"/>
    <property type="match status" value="1"/>
</dbReference>
<dbReference type="SMART" id="SM00891">
    <property type="entry name" value="ERCC4"/>
    <property type="match status" value="1"/>
</dbReference>
<evidence type="ECO:0000259" key="12">
    <source>
        <dbReference type="SMART" id="SM00891"/>
    </source>
</evidence>
<evidence type="ECO:0000256" key="6">
    <source>
        <dbReference type="ARBA" id="ARBA00022801"/>
    </source>
</evidence>
<dbReference type="STRING" id="60517.A0A0R3VT38"/>
<dbReference type="PANTHER" id="PTHR10150">
    <property type="entry name" value="DNA REPAIR ENDONUCLEASE XPF"/>
    <property type="match status" value="1"/>
</dbReference>
<keyword evidence="3" id="KW-0540">Nuclease</keyword>
<dbReference type="GO" id="GO:0000724">
    <property type="term" value="P:double-strand break repair via homologous recombination"/>
    <property type="evidence" value="ECO:0007669"/>
    <property type="project" value="TreeGrafter"/>
</dbReference>
<proteinExistence type="inferred from homology"/>
<protein>
    <recommendedName>
        <fullName evidence="10">DNA repair endonuclease XPF</fullName>
    </recommendedName>
</protein>
<dbReference type="Pfam" id="PF02732">
    <property type="entry name" value="ERCC4"/>
    <property type="match status" value="1"/>
</dbReference>
<evidence type="ECO:0000256" key="8">
    <source>
        <dbReference type="ARBA" id="ARBA00023204"/>
    </source>
</evidence>
<dbReference type="Gene3D" id="3.40.50.10130">
    <property type="match status" value="1"/>
</dbReference>
<dbReference type="GO" id="GO:0000014">
    <property type="term" value="F:single-stranded DNA endodeoxyribonuclease activity"/>
    <property type="evidence" value="ECO:0007669"/>
    <property type="project" value="TreeGrafter"/>
</dbReference>
<evidence type="ECO:0000256" key="7">
    <source>
        <dbReference type="ARBA" id="ARBA00023125"/>
    </source>
</evidence>
<keyword evidence="5" id="KW-0227">DNA damage</keyword>
<evidence type="ECO:0000256" key="1">
    <source>
        <dbReference type="ARBA" id="ARBA00004123"/>
    </source>
</evidence>
<sequence length="961" mass="108019">MSVLLDYEKTILLDVNEDSCMFVCAEGLGLDTILYTLIKLHNDPHNLVLVSNYSLPEAKYIKAKFVLENEAYSPFIITADVNTQDRLEAYRRGGVVFVSSRILVVDLLRGTMPVELVTGVLVLRCHNLHESSQESFVLQLLRERNPHIFIKAFTDNAIALMSGYNRVEHLMNQFGISRLLLWPRFNLDVVNTLSNCPLNVEEVQVFLTEESSTCQRCLLEMIKATLRELVDINPILNNDEFTLESALTNSFHQLVWMSLTSLYIDPIWHHLTQTSHRLLADVAGLRRLLFQLIDYDAVTFLDAFEDLRQAELSSLRMSKSAQISSLQRDGNCANWLLMSQAEQMLSVARSRVYKNYEKRTYAVEVPPKLTAITAVLEDVAVKLMDIDRRQKYPVLVLLRHTRSVEILDHYLRHGRLKLQDWLVQGRSTYEQPTESSETESPPPKKALPERSREPTVSTYSCRSRSGSKQIIACTGAPYVPGKCSGFTESDIPLKPQSSRPLEEPKVAEVVDVGEPILDLPAGCSAVPFTTSEGRELQVILRVPPPGCGEEGSTMSADSRSLDGPAGRLGAVLARLRPHCVIFFEPRVSWIREVEVYAAKEARRGTCESPNPHPVSVHFMVHKDSVEEQRYLTRLRREKEAFESLITLRASTVVKKTEPSISVPAFGVESENSLEPVPAPTVFVDVREFRSQLPALLHRKGLRVNPITLTIGDYILAPHICVERKSVSDLIGSLNSGRLFQQCTAMSRHYLNPILLIEFSMPADGVTYKAPRFPNVALPGTTASFALFTGRNAVVAADARTDLDLRHLLPRLVLLLLHFPHLRVLWSVTPYCTAELFAELKVGRAEPTLEQLPQDSDGLGEENAEAVEMLLRLPGISWRNYQRVIAHVDTIADLAGFSLERLTEILENSDCAQKLYNFLHSKWTPPPPSSSDTTTELISATAEGKRPRFDLATRVKTRGKRK</sequence>
<dbReference type="AlphaFoldDB" id="A0A0R3VT38"/>
<feature type="region of interest" description="Disordered" evidence="11">
    <location>
        <begin position="922"/>
        <end position="943"/>
    </location>
</feature>
<dbReference type="GO" id="GO:1901255">
    <property type="term" value="P:nucleotide-excision repair involved in interstrand cross-link repair"/>
    <property type="evidence" value="ECO:0007669"/>
    <property type="project" value="TreeGrafter"/>
</dbReference>
<keyword evidence="9" id="KW-0539">Nucleus</keyword>
<dbReference type="GO" id="GO:0000712">
    <property type="term" value="P:resolution of meiotic recombination intermediates"/>
    <property type="evidence" value="ECO:0007669"/>
    <property type="project" value="TreeGrafter"/>
</dbReference>
<feature type="domain" description="ERCC4" evidence="12">
    <location>
        <begin position="680"/>
        <end position="760"/>
    </location>
</feature>
<keyword evidence="6" id="KW-0378">Hydrolase</keyword>
<reference evidence="13 14" key="2">
    <citation type="submission" date="2018-11" db="EMBL/GenBank/DDBJ databases">
        <authorList>
            <consortium name="Pathogen Informatics"/>
        </authorList>
    </citation>
    <scope>NUCLEOTIDE SEQUENCE [LARGE SCALE GENOMIC DNA]</scope>
</reference>
<dbReference type="Gene3D" id="1.10.150.20">
    <property type="entry name" value="5' to 3' exonuclease, C-terminal subdomain"/>
    <property type="match status" value="1"/>
</dbReference>
<dbReference type="GO" id="GO:0003684">
    <property type="term" value="F:damaged DNA binding"/>
    <property type="evidence" value="ECO:0007669"/>
    <property type="project" value="TreeGrafter"/>
</dbReference>
<dbReference type="SUPFAM" id="SSF52980">
    <property type="entry name" value="Restriction endonuclease-like"/>
    <property type="match status" value="1"/>
</dbReference>
<dbReference type="SUPFAM" id="SSF47781">
    <property type="entry name" value="RuvA domain 2-like"/>
    <property type="match status" value="1"/>
</dbReference>
<organism evidence="15">
    <name type="scientific">Taenia asiatica</name>
    <name type="common">Asian tapeworm</name>
    <dbReference type="NCBI Taxonomy" id="60517"/>
    <lineage>
        <taxon>Eukaryota</taxon>
        <taxon>Metazoa</taxon>
        <taxon>Spiralia</taxon>
        <taxon>Lophotrochozoa</taxon>
        <taxon>Platyhelminthes</taxon>
        <taxon>Cestoda</taxon>
        <taxon>Eucestoda</taxon>
        <taxon>Cyclophyllidea</taxon>
        <taxon>Taeniidae</taxon>
        <taxon>Taenia</taxon>
    </lineage>
</organism>
<dbReference type="InterPro" id="IPR011335">
    <property type="entry name" value="Restrct_endonuc-II-like"/>
</dbReference>
<gene>
    <name evidence="13" type="ORF">TASK_LOCUS380</name>
</gene>
<keyword evidence="8" id="KW-0234">DNA repair</keyword>
<keyword evidence="7" id="KW-0238">DNA-binding</keyword>
<comment type="subcellular location">
    <subcellularLocation>
        <location evidence="1">Nucleus</location>
    </subcellularLocation>
</comment>
<evidence type="ECO:0000313" key="13">
    <source>
        <dbReference type="EMBL" id="VDK20822.1"/>
    </source>
</evidence>